<evidence type="ECO:0000313" key="3">
    <source>
        <dbReference type="EMBL" id="AWV32012.1"/>
    </source>
</evidence>
<dbReference type="SUPFAM" id="SSF51261">
    <property type="entry name" value="Duplicated hybrid motif"/>
    <property type="match status" value="1"/>
</dbReference>
<sequence>MSLMEEKSLASGIASGYHKPQKGEAMKSQPDHKRITLLVVRDAGRPVKQLHISKPLAFALPAAAALSISSLVTSMHFHASQSISQLEAEAAALSLTNLRMEMKVTDKDKDLTQLRSQVSELSEEADNIKDKLKSVNALEQELQALINKSKGAAAATDSNESQTEKSATEKSKAGSATSNSTLGLSSRLSSPVPKETSFKQSTEENSSSTSLSAISFRFGAITAALPKTLTPQVGGEYIAVYQNDATSLVEETKDDFEEIHGMLDEMVESITQTITQAEHENNVQANLQAQKARAEKAKLNAVPLWPTESKVISSSFGYRSDPFKGLSAFHSGVDIAGNIGDPVYAALDGEVITAEQMGARGKYIVIKHPNGLETWYMHLNGMIVSAGDKVSKGQKIGLLGSTGRSTGPHLHFQVVKQNKTVNPLAYVKP</sequence>
<dbReference type="AlphaFoldDB" id="A0AAD0KJA9"/>
<feature type="domain" description="M23ase beta-sheet core" evidence="2">
    <location>
        <begin position="329"/>
        <end position="423"/>
    </location>
</feature>
<dbReference type="PANTHER" id="PTHR21666">
    <property type="entry name" value="PEPTIDASE-RELATED"/>
    <property type="match status" value="1"/>
</dbReference>
<dbReference type="InterPro" id="IPR011055">
    <property type="entry name" value="Dup_hybrid_motif"/>
</dbReference>
<dbReference type="CDD" id="cd12797">
    <property type="entry name" value="M23_peptidase"/>
    <property type="match status" value="1"/>
</dbReference>
<organism evidence="3 4">
    <name type="scientific">Paenibacillus odorifer</name>
    <dbReference type="NCBI Taxonomy" id="189426"/>
    <lineage>
        <taxon>Bacteria</taxon>
        <taxon>Bacillati</taxon>
        <taxon>Bacillota</taxon>
        <taxon>Bacilli</taxon>
        <taxon>Bacillales</taxon>
        <taxon>Paenibacillaceae</taxon>
        <taxon>Paenibacillus</taxon>
    </lineage>
</organism>
<dbReference type="Gene3D" id="2.70.70.10">
    <property type="entry name" value="Glucose Permease (Domain IIA)"/>
    <property type="match status" value="1"/>
</dbReference>
<proteinExistence type="predicted"/>
<gene>
    <name evidence="3" type="ORF">CD191_04930</name>
</gene>
<dbReference type="PANTHER" id="PTHR21666:SF270">
    <property type="entry name" value="MUREIN HYDROLASE ACTIVATOR ENVC"/>
    <property type="match status" value="1"/>
</dbReference>
<dbReference type="RefSeq" id="WP_269473477.1">
    <property type="nucleotide sequence ID" value="NZ_CP021965.1"/>
</dbReference>
<dbReference type="GO" id="GO:0004222">
    <property type="term" value="F:metalloendopeptidase activity"/>
    <property type="evidence" value="ECO:0007669"/>
    <property type="project" value="TreeGrafter"/>
</dbReference>
<evidence type="ECO:0000259" key="2">
    <source>
        <dbReference type="Pfam" id="PF01551"/>
    </source>
</evidence>
<dbReference type="Pfam" id="PF01551">
    <property type="entry name" value="Peptidase_M23"/>
    <property type="match status" value="1"/>
</dbReference>
<dbReference type="InterPro" id="IPR050570">
    <property type="entry name" value="Cell_wall_metabolism_enzyme"/>
</dbReference>
<dbReference type="InterPro" id="IPR016047">
    <property type="entry name" value="M23ase_b-sheet_dom"/>
</dbReference>
<dbReference type="EMBL" id="CP021965">
    <property type="protein sequence ID" value="AWV32012.1"/>
    <property type="molecule type" value="Genomic_DNA"/>
</dbReference>
<feature type="compositionally biased region" description="Basic and acidic residues" evidence="1">
    <location>
        <begin position="162"/>
        <end position="172"/>
    </location>
</feature>
<dbReference type="Proteomes" id="UP000249163">
    <property type="component" value="Chromosome"/>
</dbReference>
<feature type="compositionally biased region" description="Polar residues" evidence="1">
    <location>
        <begin position="174"/>
        <end position="189"/>
    </location>
</feature>
<evidence type="ECO:0000313" key="4">
    <source>
        <dbReference type="Proteomes" id="UP000249163"/>
    </source>
</evidence>
<protein>
    <recommendedName>
        <fullName evidence="2">M23ase beta-sheet core domain-containing protein</fullName>
    </recommendedName>
</protein>
<evidence type="ECO:0000256" key="1">
    <source>
        <dbReference type="SAM" id="MobiDB-lite"/>
    </source>
</evidence>
<feature type="region of interest" description="Disordered" evidence="1">
    <location>
        <begin position="151"/>
        <end position="206"/>
    </location>
</feature>
<reference evidence="3 4" key="1">
    <citation type="submission" date="2017-06" db="EMBL/GenBank/DDBJ databases">
        <title>Complete genome sequence of Paenibacillus odorifer CBA7130.</title>
        <authorList>
            <person name="Nam Y.-D."/>
            <person name="Kang J."/>
            <person name="Chung W.-H."/>
        </authorList>
    </citation>
    <scope>NUCLEOTIDE SEQUENCE [LARGE SCALE GENOMIC DNA]</scope>
    <source>
        <strain evidence="3 4">CBA7130</strain>
    </source>
</reference>
<name>A0AAD0KJA9_9BACL</name>
<accession>A0AAD0KJA9</accession>